<evidence type="ECO:0000256" key="3">
    <source>
        <dbReference type="ARBA" id="ARBA00023274"/>
    </source>
</evidence>
<reference evidence="6" key="1">
    <citation type="submission" date="2019-09" db="EMBL/GenBank/DDBJ databases">
        <title>Characterisation of the sponge microbiome using genome-centric metagenomics.</title>
        <authorList>
            <person name="Engelberts J.P."/>
            <person name="Robbins S.J."/>
            <person name="De Goeij J.M."/>
            <person name="Aranda M."/>
            <person name="Bell S.C."/>
            <person name="Webster N.S."/>
        </authorList>
    </citation>
    <scope>NUCLEOTIDE SEQUENCE</scope>
    <source>
        <strain evidence="6">SB0662_bin_9</strain>
    </source>
</reference>
<protein>
    <submittedName>
        <fullName evidence="6">30S ribosomal protein S1</fullName>
    </submittedName>
</protein>
<gene>
    <name evidence="6" type="ORF">F4Y08_11050</name>
</gene>
<dbReference type="SMART" id="SM00316">
    <property type="entry name" value="S1"/>
    <property type="match status" value="4"/>
</dbReference>
<evidence type="ECO:0000256" key="4">
    <source>
        <dbReference type="SAM" id="MobiDB-lite"/>
    </source>
</evidence>
<dbReference type="InterPro" id="IPR050437">
    <property type="entry name" value="Ribos_protein_bS1-like"/>
</dbReference>
<dbReference type="InterPro" id="IPR012340">
    <property type="entry name" value="NA-bd_OB-fold"/>
</dbReference>
<dbReference type="PANTHER" id="PTHR10724">
    <property type="entry name" value="30S RIBOSOMAL PROTEIN S1"/>
    <property type="match status" value="1"/>
</dbReference>
<evidence type="ECO:0000259" key="5">
    <source>
        <dbReference type="PROSITE" id="PS50126"/>
    </source>
</evidence>
<keyword evidence="3" id="KW-0687">Ribonucleoprotein</keyword>
<dbReference type="AlphaFoldDB" id="A0A6B1DV29"/>
<evidence type="ECO:0000256" key="1">
    <source>
        <dbReference type="ARBA" id="ARBA00006767"/>
    </source>
</evidence>
<sequence>MMNSTLFPRPVFLFATDETAVAPELEEDLSGTVTEADVTGEPVPAEVDVSDMHLMDQLNWDDDYDISSVRPDTVVEGVVLKKAPRRLELDIGAKYEGEIEGREIERLGDSYAEIEEGQTIEVFVFRIDDKGQPLISIIRARQEKDWLRAEELLESKEIVSGSVIDYNRGGVLIGLGLIRGFVPASHLSLESQMQQDKDSANQADRFAPLVGKTLQVKVIDIERRRNRLILSEKEAMRELRNQRKDAILEELEVGETRKGVVSSLADFGAFVNIGGADGLIHVSELSWAMVNHPSEVLNVGEQVEVKVISVEKERKRIGLSLRQLQPRPWDTLGERYSVGDLIRATITRIKDFGAFAKLANEPVEGLIHISEMSHEHVESASQAVTVGEEYEVRIIRLDTERRRVGLSIKQAELDWQPAPEAGEGEGRRRNRRRRDEEPEMEMEMEGDEE</sequence>
<feature type="region of interest" description="Disordered" evidence="4">
    <location>
        <begin position="412"/>
        <end position="449"/>
    </location>
</feature>
<dbReference type="FunFam" id="2.40.50.140:FF:000051">
    <property type="entry name" value="RNA-binding transcriptional accessory protein"/>
    <property type="match status" value="1"/>
</dbReference>
<dbReference type="GO" id="GO:0005840">
    <property type="term" value="C:ribosome"/>
    <property type="evidence" value="ECO:0007669"/>
    <property type="project" value="UniProtKB-KW"/>
</dbReference>
<dbReference type="PANTHER" id="PTHR10724:SF7">
    <property type="entry name" value="SMALL RIBOSOMAL SUBUNIT PROTEIN BS1C"/>
    <property type="match status" value="1"/>
</dbReference>
<dbReference type="SUPFAM" id="SSF50249">
    <property type="entry name" value="Nucleic acid-binding proteins"/>
    <property type="match status" value="4"/>
</dbReference>
<dbReference type="GO" id="GO:0003729">
    <property type="term" value="F:mRNA binding"/>
    <property type="evidence" value="ECO:0007669"/>
    <property type="project" value="TreeGrafter"/>
</dbReference>
<dbReference type="PROSITE" id="PS50126">
    <property type="entry name" value="S1"/>
    <property type="match status" value="4"/>
</dbReference>
<dbReference type="EMBL" id="VXPY01000079">
    <property type="protein sequence ID" value="MYD90856.1"/>
    <property type="molecule type" value="Genomic_DNA"/>
</dbReference>
<comment type="similarity">
    <text evidence="1">Belongs to the bacterial ribosomal protein bS1 family.</text>
</comment>
<dbReference type="InterPro" id="IPR003029">
    <property type="entry name" value="S1_domain"/>
</dbReference>
<dbReference type="PRINTS" id="PR00681">
    <property type="entry name" value="RIBOSOMALS1"/>
</dbReference>
<dbReference type="Gene3D" id="2.40.50.140">
    <property type="entry name" value="Nucleic acid-binding proteins"/>
    <property type="match status" value="4"/>
</dbReference>
<dbReference type="Pfam" id="PF00575">
    <property type="entry name" value="S1"/>
    <property type="match status" value="3"/>
</dbReference>
<feature type="compositionally biased region" description="Acidic residues" evidence="4">
    <location>
        <begin position="437"/>
        <end position="449"/>
    </location>
</feature>
<feature type="domain" description="S1 motif" evidence="5">
    <location>
        <begin position="339"/>
        <end position="409"/>
    </location>
</feature>
<comment type="caution">
    <text evidence="6">The sequence shown here is derived from an EMBL/GenBank/DDBJ whole genome shotgun (WGS) entry which is preliminary data.</text>
</comment>
<keyword evidence="2 6" id="KW-0689">Ribosomal protein</keyword>
<proteinExistence type="inferred from homology"/>
<evidence type="ECO:0000313" key="6">
    <source>
        <dbReference type="EMBL" id="MYD90856.1"/>
    </source>
</evidence>
<dbReference type="InterPro" id="IPR035104">
    <property type="entry name" value="Ribosomal_protein_S1-like"/>
</dbReference>
<name>A0A6B1DV29_9CHLR</name>
<accession>A0A6B1DV29</accession>
<evidence type="ECO:0000256" key="2">
    <source>
        <dbReference type="ARBA" id="ARBA00022980"/>
    </source>
</evidence>
<dbReference type="CDD" id="cd04465">
    <property type="entry name" value="S1_RPS1_repeat_ec2_hs2"/>
    <property type="match status" value="1"/>
</dbReference>
<feature type="domain" description="S1 motif" evidence="5">
    <location>
        <begin position="254"/>
        <end position="322"/>
    </location>
</feature>
<dbReference type="GO" id="GO:0003735">
    <property type="term" value="F:structural constituent of ribosome"/>
    <property type="evidence" value="ECO:0007669"/>
    <property type="project" value="TreeGrafter"/>
</dbReference>
<feature type="domain" description="S1 motif" evidence="5">
    <location>
        <begin position="156"/>
        <end position="233"/>
    </location>
</feature>
<feature type="domain" description="S1 motif" evidence="5">
    <location>
        <begin position="72"/>
        <end position="140"/>
    </location>
</feature>
<dbReference type="GO" id="GO:0005737">
    <property type="term" value="C:cytoplasm"/>
    <property type="evidence" value="ECO:0007669"/>
    <property type="project" value="UniProtKB-ARBA"/>
</dbReference>
<dbReference type="GO" id="GO:0006412">
    <property type="term" value="P:translation"/>
    <property type="evidence" value="ECO:0007669"/>
    <property type="project" value="TreeGrafter"/>
</dbReference>
<dbReference type="CDD" id="cd05688">
    <property type="entry name" value="S1_RPS1_repeat_ec3"/>
    <property type="match status" value="1"/>
</dbReference>
<organism evidence="6">
    <name type="scientific">Caldilineaceae bacterium SB0662_bin_9</name>
    <dbReference type="NCBI Taxonomy" id="2605258"/>
    <lineage>
        <taxon>Bacteria</taxon>
        <taxon>Bacillati</taxon>
        <taxon>Chloroflexota</taxon>
        <taxon>Caldilineae</taxon>
        <taxon>Caldilineales</taxon>
        <taxon>Caldilineaceae</taxon>
    </lineage>
</organism>